<feature type="transmembrane region" description="Helical" evidence="1">
    <location>
        <begin position="421"/>
        <end position="449"/>
    </location>
</feature>
<feature type="transmembrane region" description="Helical" evidence="1">
    <location>
        <begin position="298"/>
        <end position="317"/>
    </location>
</feature>
<feature type="transmembrane region" description="Helical" evidence="1">
    <location>
        <begin position="135"/>
        <end position="155"/>
    </location>
</feature>
<dbReference type="RefSeq" id="WP_142581723.1">
    <property type="nucleotide sequence ID" value="NZ_CABFPH010000005.1"/>
</dbReference>
<name>A0A509E9C0_9HYPH</name>
<gene>
    <name evidence="2" type="ORF">MET9862_00698</name>
</gene>
<feature type="transmembrane region" description="Helical" evidence="1">
    <location>
        <begin position="167"/>
        <end position="187"/>
    </location>
</feature>
<dbReference type="EMBL" id="CABFPH010000005">
    <property type="protein sequence ID" value="VUD70135.1"/>
    <property type="molecule type" value="Genomic_DNA"/>
</dbReference>
<accession>A0A509E9C0</accession>
<evidence type="ECO:0000313" key="2">
    <source>
        <dbReference type="EMBL" id="VUD70135.1"/>
    </source>
</evidence>
<dbReference type="OrthoDB" id="7010242at2"/>
<feature type="transmembrane region" description="Helical" evidence="1">
    <location>
        <begin position="249"/>
        <end position="267"/>
    </location>
</feature>
<organism evidence="2 3">
    <name type="scientific">Methylobacterium symbioticum</name>
    <dbReference type="NCBI Taxonomy" id="2584084"/>
    <lineage>
        <taxon>Bacteria</taxon>
        <taxon>Pseudomonadati</taxon>
        <taxon>Pseudomonadota</taxon>
        <taxon>Alphaproteobacteria</taxon>
        <taxon>Hyphomicrobiales</taxon>
        <taxon>Methylobacteriaceae</taxon>
        <taxon>Methylobacterium</taxon>
    </lineage>
</organism>
<dbReference type="AlphaFoldDB" id="A0A509E9C0"/>
<evidence type="ECO:0000313" key="3">
    <source>
        <dbReference type="Proteomes" id="UP000410984"/>
    </source>
</evidence>
<dbReference type="Proteomes" id="UP000410984">
    <property type="component" value="Unassembled WGS sequence"/>
</dbReference>
<protein>
    <submittedName>
        <fullName evidence="2">Uncharacterized protein</fullName>
    </submittedName>
</protein>
<feature type="transmembrane region" description="Helical" evidence="1">
    <location>
        <begin position="85"/>
        <end position="115"/>
    </location>
</feature>
<feature type="transmembrane region" description="Helical" evidence="1">
    <location>
        <begin position="223"/>
        <end position="242"/>
    </location>
</feature>
<keyword evidence="1" id="KW-0472">Membrane</keyword>
<feature type="transmembrane region" description="Helical" evidence="1">
    <location>
        <begin position="37"/>
        <end position="64"/>
    </location>
</feature>
<reference evidence="2 3" key="1">
    <citation type="submission" date="2019-06" db="EMBL/GenBank/DDBJ databases">
        <authorList>
            <person name="Rodrigo-Torres L."/>
            <person name="Arahal R. D."/>
            <person name="Lucena T."/>
        </authorList>
    </citation>
    <scope>NUCLEOTIDE SEQUENCE [LARGE SCALE GENOMIC DNA]</scope>
    <source>
        <strain evidence="2 3">SB0023/3</strain>
    </source>
</reference>
<keyword evidence="3" id="KW-1185">Reference proteome</keyword>
<sequence length="481" mass="50703">MTFEWIGVATLVAGLLSLLWGRRFALTACIVATLFGAAAASVLTALGGSGLQPAYVLLGFLVLVSLRRDSAPYLLRSIRWPEPGLWLVLTAAYACLVSVFMPRIFAGVTYVFTIARTDAGTGLLLTPLGPVSGNLTQTIYFVGDAVCFAVFCAFARDAAGKRWMADALIATGYLNIVLGLIDYATFFTGTADALAFMRNAPYRMLDSAEVVGFKRLVGSFPEASAFASMTLALFAFSFSLWLSGWRTRITGPLALLLCTALVLSTSTTAYAGLVVYLVLVFAASLLRLVTGRATVPRLSFLLIGPLIGTLVVCAVLLNDALTTMIVDILQQLIFSKGTSSSAMERGSWNTQALVNFFDSYGLGVGVGSARASNVVIAILANIGIPGALTYAAFFVACLLAPRTEPDPEIRAIRGAAASSCLGLFIAGCMAGTTIDAGLLFFICAALAAAPTISADETRPVPRALPVRRSPRLSGRPRPIPA</sequence>
<proteinExistence type="predicted"/>
<keyword evidence="1" id="KW-1133">Transmembrane helix</keyword>
<evidence type="ECO:0000256" key="1">
    <source>
        <dbReference type="SAM" id="Phobius"/>
    </source>
</evidence>
<keyword evidence="1" id="KW-0812">Transmembrane</keyword>
<feature type="transmembrane region" description="Helical" evidence="1">
    <location>
        <begin position="374"/>
        <end position="400"/>
    </location>
</feature>